<organism evidence="3 4">
    <name type="scientific">Kitasatospora aureofaciens</name>
    <name type="common">Streptomyces aureofaciens</name>
    <dbReference type="NCBI Taxonomy" id="1894"/>
    <lineage>
        <taxon>Bacteria</taxon>
        <taxon>Bacillati</taxon>
        <taxon>Actinomycetota</taxon>
        <taxon>Actinomycetes</taxon>
        <taxon>Kitasatosporales</taxon>
        <taxon>Streptomycetaceae</taxon>
        <taxon>Kitasatospora</taxon>
    </lineage>
</organism>
<protein>
    <submittedName>
        <fullName evidence="3">Uncharacterized protein</fullName>
    </submittedName>
</protein>
<evidence type="ECO:0000313" key="3">
    <source>
        <dbReference type="EMBL" id="OEV38941.1"/>
    </source>
</evidence>
<gene>
    <name evidence="3" type="ORF">HS99_0017655</name>
</gene>
<keyword evidence="4" id="KW-1185">Reference proteome</keyword>
<dbReference type="AlphaFoldDB" id="A0A1E7NE09"/>
<keyword evidence="2" id="KW-1133">Transmembrane helix</keyword>
<accession>A0A1E7NE09</accession>
<reference evidence="3" key="1">
    <citation type="submission" date="2016-08" db="EMBL/GenBank/DDBJ databases">
        <title>Sequencing, Assembly and Comparative Genomics of S. aureofaciens ATCC 10762.</title>
        <authorList>
            <person name="Gradnigo J.S."/>
            <person name="Johnson N."/>
            <person name="Somerville G.A."/>
        </authorList>
    </citation>
    <scope>NUCLEOTIDE SEQUENCE [LARGE SCALE GENOMIC DNA]</scope>
    <source>
        <strain evidence="3">ATCC 10762</strain>
    </source>
</reference>
<dbReference type="GO" id="GO:0003677">
    <property type="term" value="F:DNA binding"/>
    <property type="evidence" value="ECO:0007669"/>
    <property type="project" value="InterPro"/>
</dbReference>
<keyword evidence="2" id="KW-0812">Transmembrane</keyword>
<dbReference type="GeneID" id="97490147"/>
<keyword evidence="2" id="KW-0472">Membrane</keyword>
<evidence type="ECO:0000313" key="4">
    <source>
        <dbReference type="Proteomes" id="UP000037395"/>
    </source>
</evidence>
<dbReference type="Proteomes" id="UP000037395">
    <property type="component" value="Unassembled WGS sequence"/>
</dbReference>
<dbReference type="InterPro" id="IPR010982">
    <property type="entry name" value="Lambda_DNA-bd_dom_sf"/>
</dbReference>
<name>A0A1E7NE09_KITAU</name>
<sequence>MGNEVEPIDNSVVDGAQGSARGGPERTNFSKQVAALMASSGIRDVDIAHRMNVNKATVGRWRKGEHLPPADFVEIILNMAEERTGKTLAVGFRDDTHRLYSAAAYADRYHRDVQPRLQQAAREQALLQDKDSLRTQLAFLSDVLLKSLTGFLDLYAQRGHLTAELSQCHYEIEGLRRQVTLLRRGGQPTFELDERLRRQQARAEALRADRQAVAISADQAEHIFLSMVTPSPEEETPEHRMVRARLRAAADSPRQQWWPQPPVVATGPAPVGVAVEVPPFLPPAPSPSSGRLLRGSVAVLAVAVAVLAVAVVVILVRTSATSTVTAGAAAPTVTIDAHPSIAATPSGTSPAQAAAPTGATVAPTAATAAPPDSGRWTAQYRDTAINVPSAARTCGRAIMDLDPARGAVLDPDDFMNIVNPPADLTIQQPCSSLNSVTMVYPHLKAWGTSSAQEPGPDQCRDDAMRQTMPNPAPFSKMTVGSAYCVITAKDSVAWFKVTAKPGSDQQGMTVTATLWTASG</sequence>
<comment type="caution">
    <text evidence="3">The sequence shown here is derived from an EMBL/GenBank/DDBJ whole genome shotgun (WGS) entry which is preliminary data.</text>
</comment>
<dbReference type="RefSeq" id="WP_030558258.1">
    <property type="nucleotide sequence ID" value="NZ_BMUB01000043.1"/>
</dbReference>
<dbReference type="Gene3D" id="1.10.260.40">
    <property type="entry name" value="lambda repressor-like DNA-binding domains"/>
    <property type="match status" value="1"/>
</dbReference>
<evidence type="ECO:0000256" key="1">
    <source>
        <dbReference type="SAM" id="MobiDB-lite"/>
    </source>
</evidence>
<dbReference type="KEGG" id="kau:B6264_31110"/>
<dbReference type="OrthoDB" id="3474881at2"/>
<feature type="transmembrane region" description="Helical" evidence="2">
    <location>
        <begin position="297"/>
        <end position="316"/>
    </location>
</feature>
<proteinExistence type="predicted"/>
<feature type="compositionally biased region" description="Low complexity" evidence="1">
    <location>
        <begin position="342"/>
        <end position="371"/>
    </location>
</feature>
<evidence type="ECO:0000256" key="2">
    <source>
        <dbReference type="SAM" id="Phobius"/>
    </source>
</evidence>
<feature type="region of interest" description="Disordered" evidence="1">
    <location>
        <begin position="1"/>
        <end position="26"/>
    </location>
</feature>
<dbReference type="EMBL" id="JPRF03000002">
    <property type="protein sequence ID" value="OEV38941.1"/>
    <property type="molecule type" value="Genomic_DNA"/>
</dbReference>
<feature type="region of interest" description="Disordered" evidence="1">
    <location>
        <begin position="341"/>
        <end position="375"/>
    </location>
</feature>